<dbReference type="SMART" id="SM00906">
    <property type="entry name" value="Fungal_trans"/>
    <property type="match status" value="1"/>
</dbReference>
<dbReference type="Pfam" id="PF04082">
    <property type="entry name" value="Fungal_trans"/>
    <property type="match status" value="1"/>
</dbReference>
<feature type="compositionally biased region" description="Polar residues" evidence="8">
    <location>
        <begin position="14"/>
        <end position="23"/>
    </location>
</feature>
<evidence type="ECO:0000313" key="10">
    <source>
        <dbReference type="EMBL" id="KXJ92230.1"/>
    </source>
</evidence>
<feature type="compositionally biased region" description="Gly residues" evidence="8">
    <location>
        <begin position="49"/>
        <end position="63"/>
    </location>
</feature>
<dbReference type="InterPro" id="IPR007219">
    <property type="entry name" value="XnlR_reg_dom"/>
</dbReference>
<dbReference type="PANTHER" id="PTHR47782:SF1">
    <property type="entry name" value="PYRIMIDINE PATHWAY REGULATORY PROTEIN 1"/>
    <property type="match status" value="1"/>
</dbReference>
<dbReference type="PROSITE" id="PS50048">
    <property type="entry name" value="ZN2_CY6_FUNGAL_2"/>
    <property type="match status" value="1"/>
</dbReference>
<organism evidence="10 11">
    <name type="scientific">Microdochium bolleyi</name>
    <dbReference type="NCBI Taxonomy" id="196109"/>
    <lineage>
        <taxon>Eukaryota</taxon>
        <taxon>Fungi</taxon>
        <taxon>Dikarya</taxon>
        <taxon>Ascomycota</taxon>
        <taxon>Pezizomycotina</taxon>
        <taxon>Sordariomycetes</taxon>
        <taxon>Xylariomycetidae</taxon>
        <taxon>Xylariales</taxon>
        <taxon>Microdochiaceae</taxon>
        <taxon>Microdochium</taxon>
    </lineage>
</organism>
<evidence type="ECO:0000256" key="2">
    <source>
        <dbReference type="ARBA" id="ARBA00022723"/>
    </source>
</evidence>
<feature type="compositionally biased region" description="Basic and acidic residues" evidence="8">
    <location>
        <begin position="230"/>
        <end position="247"/>
    </location>
</feature>
<dbReference type="STRING" id="196109.A0A136J4U5"/>
<dbReference type="Proteomes" id="UP000070501">
    <property type="component" value="Unassembled WGS sequence"/>
</dbReference>
<dbReference type="GO" id="GO:0043565">
    <property type="term" value="F:sequence-specific DNA binding"/>
    <property type="evidence" value="ECO:0007669"/>
    <property type="project" value="TreeGrafter"/>
</dbReference>
<keyword evidence="7" id="KW-0539">Nucleus</keyword>
<dbReference type="PANTHER" id="PTHR47782">
    <property type="entry name" value="ZN(II)2CYS6 TRANSCRIPTION FACTOR (EUROFUNG)-RELATED"/>
    <property type="match status" value="1"/>
</dbReference>
<evidence type="ECO:0000256" key="1">
    <source>
        <dbReference type="ARBA" id="ARBA00004123"/>
    </source>
</evidence>
<dbReference type="FunFam" id="4.10.240.10:FF:000006">
    <property type="entry name" value="Positive regulator of purine utilization"/>
    <property type="match status" value="1"/>
</dbReference>
<dbReference type="InParanoid" id="A0A136J4U5"/>
<feature type="compositionally biased region" description="Basic and acidic residues" evidence="8">
    <location>
        <begin position="181"/>
        <end position="190"/>
    </location>
</feature>
<dbReference type="InterPro" id="IPR001138">
    <property type="entry name" value="Zn2Cys6_DnaBD"/>
</dbReference>
<evidence type="ECO:0000256" key="8">
    <source>
        <dbReference type="SAM" id="MobiDB-lite"/>
    </source>
</evidence>
<dbReference type="AlphaFoldDB" id="A0A136J4U5"/>
<dbReference type="SUPFAM" id="SSF57701">
    <property type="entry name" value="Zn2/Cys6 DNA-binding domain"/>
    <property type="match status" value="1"/>
</dbReference>
<dbReference type="Gene3D" id="4.10.240.10">
    <property type="entry name" value="Zn(2)-C6 fungal-type DNA-binding domain"/>
    <property type="match status" value="1"/>
</dbReference>
<feature type="region of interest" description="Disordered" evidence="8">
    <location>
        <begin position="165"/>
        <end position="208"/>
    </location>
</feature>
<protein>
    <submittedName>
        <fullName evidence="10">Fungal-specific transcription factor domain-domain-containing protein</fullName>
    </submittedName>
</protein>
<dbReference type="PROSITE" id="PS00463">
    <property type="entry name" value="ZN2_CY6_FUNGAL_1"/>
    <property type="match status" value="1"/>
</dbReference>
<dbReference type="CDD" id="cd14723">
    <property type="entry name" value="ZIP_Ppr1"/>
    <property type="match status" value="1"/>
</dbReference>
<evidence type="ECO:0000256" key="7">
    <source>
        <dbReference type="ARBA" id="ARBA00023242"/>
    </source>
</evidence>
<dbReference type="OrthoDB" id="5373550at2759"/>
<dbReference type="InterPro" id="IPR052202">
    <property type="entry name" value="Yeast_MetPath_Reg"/>
</dbReference>
<reference evidence="11" key="1">
    <citation type="submission" date="2016-02" db="EMBL/GenBank/DDBJ databases">
        <title>Draft genome sequence of Microdochium bolleyi, a fungal endophyte of beachgrass.</title>
        <authorList>
            <consortium name="DOE Joint Genome Institute"/>
            <person name="David A.S."/>
            <person name="May G."/>
            <person name="Haridas S."/>
            <person name="Lim J."/>
            <person name="Wang M."/>
            <person name="Labutti K."/>
            <person name="Lipzen A."/>
            <person name="Barry K."/>
            <person name="Grigoriev I.V."/>
        </authorList>
    </citation>
    <scope>NUCLEOTIDE SEQUENCE [LARGE SCALE GENOMIC DNA]</scope>
    <source>
        <strain evidence="11">J235TASD1</strain>
    </source>
</reference>
<dbReference type="CDD" id="cd00067">
    <property type="entry name" value="GAL4"/>
    <property type="match status" value="1"/>
</dbReference>
<feature type="non-terminal residue" evidence="10">
    <location>
        <position position="1019"/>
    </location>
</feature>
<dbReference type="SMART" id="SM00066">
    <property type="entry name" value="GAL4"/>
    <property type="match status" value="1"/>
</dbReference>
<evidence type="ECO:0000256" key="6">
    <source>
        <dbReference type="ARBA" id="ARBA00023163"/>
    </source>
</evidence>
<dbReference type="CDD" id="cd12148">
    <property type="entry name" value="fungal_TF_MHR"/>
    <property type="match status" value="1"/>
</dbReference>
<gene>
    <name evidence="10" type="ORF">Micbo1qcDRAFT_134301</name>
</gene>
<keyword evidence="4" id="KW-0805">Transcription regulation</keyword>
<comment type="subcellular location">
    <subcellularLocation>
        <location evidence="1">Nucleus</location>
    </subcellularLocation>
</comment>
<keyword evidence="6" id="KW-0804">Transcription</keyword>
<evidence type="ECO:0000256" key="3">
    <source>
        <dbReference type="ARBA" id="ARBA00022833"/>
    </source>
</evidence>
<feature type="domain" description="Zn(2)-C6 fungal-type" evidence="9">
    <location>
        <begin position="72"/>
        <end position="101"/>
    </location>
</feature>
<dbReference type="InterPro" id="IPR036864">
    <property type="entry name" value="Zn2-C6_fun-type_DNA-bd_sf"/>
</dbReference>
<accession>A0A136J4U5</accession>
<evidence type="ECO:0000256" key="4">
    <source>
        <dbReference type="ARBA" id="ARBA00023015"/>
    </source>
</evidence>
<keyword evidence="3" id="KW-0862">Zinc</keyword>
<evidence type="ECO:0000256" key="5">
    <source>
        <dbReference type="ARBA" id="ARBA00023125"/>
    </source>
</evidence>
<sequence length="1019" mass="110081">MPSPAQPAAKRQRQLSPSENESPGSAAVEDSPAGTEQSDGTKAGASSAAGGGGGGGGGPGGGNSTSFRNVSACNRCRLRKNRCDQKLPSCASCAKAGVSCVGYDPITKREIPRSYVFYLETRVDQLETLLAANNIQAPSADKLEYCSRPGAQAVLDKVMADASDPMVSHAPTDVPDTSRPQSRDGDDVRPGSRQTRPGGGKPRSLGSTNGISFARVVFAAVQSSVGDQKSSSDKTGPRPSKRRDSAHQHGGAGGTSMRDSFFGLHTRPTINPAEFPDRELASKLVSLYFEHANPQIPVLHRGEFMEIFDLAYSKEDSGRACGSKELYILNMVFAIGGGIIMDAQATSTGRGGALKRQAQPEEYHASAIVHLEACLANSGGGLEELQAVLLLANFALLRPVPPGLWYIVGVAVRLAVDLGLHYEDGKDVEFDLAGSAPSASSESREAQFKEKGRREFVRDLRRRLWWCTYSLDRLVSTCVGRPFGVSDQVITTEFPSLLEDKFITAQGFTRKPVEGEPTYKAVARHYFRLRLLQSEILQVLQYQQTQIARFNGQNVRNEYMHTNLPSPFLARFTSFRDWRRHIDQRLFEWKASAPTKAQSGVAFSPEFLELNYWQTIIMLYRQSLSVPSMFEGEYNTSKEVNSPSVFTAEQRDDEERVYLKVAEAGQKILRLYRQLHLVGLVNYTYLATHHLFMAGISYLYAIWHSPIVRSRLTMDEVDFTMLAATSVFTDLIDKCPPAEACRDAFDRTAKATIRMAHSTGGFGQVLLSRNQQVSRGSGDNDYISSRDAAANNRNWHPARRSLENTAAFHQSPNVYGYASAAAAAAGSATTQDSPATPYPRIKTEQDGYSALRTPLPGASAGENMLDGMSAHSNLDPVLSSVSPAAGQVGSPISVRSLTPRSATAPQYPGGMAAGDSSTYGMLRSPPAGYGGAGSDGVASLSYSDLQGMDFLQELHQQPGQMDQDSDVLGGVGGGGFGDPDMQMDVGLGMGWEGMHHDFSDGQQVDLFDGFFFGGSGGNG</sequence>
<dbReference type="Pfam" id="PF00172">
    <property type="entry name" value="Zn_clus"/>
    <property type="match status" value="1"/>
</dbReference>
<feature type="region of interest" description="Disordered" evidence="8">
    <location>
        <begin position="224"/>
        <end position="262"/>
    </location>
</feature>
<dbReference type="FunCoup" id="A0A136J4U5">
    <property type="interactions" value="141"/>
</dbReference>
<dbReference type="EMBL" id="KQ964249">
    <property type="protein sequence ID" value="KXJ92230.1"/>
    <property type="molecule type" value="Genomic_DNA"/>
</dbReference>
<dbReference type="GO" id="GO:0005634">
    <property type="term" value="C:nucleus"/>
    <property type="evidence" value="ECO:0007669"/>
    <property type="project" value="UniProtKB-SubCell"/>
</dbReference>
<evidence type="ECO:0000259" key="9">
    <source>
        <dbReference type="PROSITE" id="PS50048"/>
    </source>
</evidence>
<keyword evidence="2" id="KW-0479">Metal-binding</keyword>
<evidence type="ECO:0000313" key="11">
    <source>
        <dbReference type="Proteomes" id="UP000070501"/>
    </source>
</evidence>
<dbReference type="GO" id="GO:0045944">
    <property type="term" value="P:positive regulation of transcription by RNA polymerase II"/>
    <property type="evidence" value="ECO:0007669"/>
    <property type="project" value="TreeGrafter"/>
</dbReference>
<name>A0A136J4U5_9PEZI</name>
<keyword evidence="11" id="KW-1185">Reference proteome</keyword>
<keyword evidence="5" id="KW-0238">DNA-binding</keyword>
<proteinExistence type="predicted"/>
<feature type="region of interest" description="Disordered" evidence="8">
    <location>
        <begin position="1"/>
        <end position="63"/>
    </location>
</feature>
<dbReference type="GO" id="GO:0000981">
    <property type="term" value="F:DNA-binding transcription factor activity, RNA polymerase II-specific"/>
    <property type="evidence" value="ECO:0007669"/>
    <property type="project" value="InterPro"/>
</dbReference>
<dbReference type="GO" id="GO:0006351">
    <property type="term" value="P:DNA-templated transcription"/>
    <property type="evidence" value="ECO:0007669"/>
    <property type="project" value="InterPro"/>
</dbReference>
<dbReference type="GO" id="GO:0008270">
    <property type="term" value="F:zinc ion binding"/>
    <property type="evidence" value="ECO:0007669"/>
    <property type="project" value="InterPro"/>
</dbReference>